<keyword evidence="2" id="KW-1185">Reference proteome</keyword>
<organism evidence="1 2">
    <name type="scientific">Tetracentron sinense</name>
    <name type="common">Spur-leaf</name>
    <dbReference type="NCBI Taxonomy" id="13715"/>
    <lineage>
        <taxon>Eukaryota</taxon>
        <taxon>Viridiplantae</taxon>
        <taxon>Streptophyta</taxon>
        <taxon>Embryophyta</taxon>
        <taxon>Tracheophyta</taxon>
        <taxon>Spermatophyta</taxon>
        <taxon>Magnoliopsida</taxon>
        <taxon>Trochodendrales</taxon>
        <taxon>Trochodendraceae</taxon>
        <taxon>Tetracentron</taxon>
    </lineage>
</organism>
<evidence type="ECO:0000313" key="2">
    <source>
        <dbReference type="Proteomes" id="UP000655225"/>
    </source>
</evidence>
<dbReference type="Proteomes" id="UP000655225">
    <property type="component" value="Unassembled WGS sequence"/>
</dbReference>
<dbReference type="OrthoDB" id="1489976at2759"/>
<comment type="caution">
    <text evidence="1">The sequence shown here is derived from an EMBL/GenBank/DDBJ whole genome shotgun (WGS) entry which is preliminary data.</text>
</comment>
<accession>A0A835D8Y8</accession>
<protein>
    <submittedName>
        <fullName evidence="1">Uncharacterized protein</fullName>
    </submittedName>
</protein>
<reference evidence="1 2" key="1">
    <citation type="submission" date="2020-04" db="EMBL/GenBank/DDBJ databases">
        <title>Plant Genome Project.</title>
        <authorList>
            <person name="Zhang R.-G."/>
        </authorList>
    </citation>
    <scope>NUCLEOTIDE SEQUENCE [LARGE SCALE GENOMIC DNA]</scope>
    <source>
        <strain evidence="1">YNK0</strain>
        <tissue evidence="1">Leaf</tissue>
    </source>
</reference>
<gene>
    <name evidence="1" type="ORF">HHK36_018764</name>
</gene>
<dbReference type="EMBL" id="JABCRI010000013">
    <property type="protein sequence ID" value="KAF8394828.1"/>
    <property type="molecule type" value="Genomic_DNA"/>
</dbReference>
<dbReference type="AlphaFoldDB" id="A0A835D8Y8"/>
<name>A0A835D8Y8_TETSI</name>
<evidence type="ECO:0000313" key="1">
    <source>
        <dbReference type="EMBL" id="KAF8394828.1"/>
    </source>
</evidence>
<proteinExistence type="predicted"/>
<sequence length="112" mass="13055">MFPTRVIRRRLGSLMKKLNPKKRNGYILMEKSEHVPVPKSFFPVYVGEERKRYVVPVGEMLRAAFLFPFRDDPVNAEAFEPLTRNSSSTIYAERQSFNRFSKSGLEPELTID</sequence>